<reference evidence="1" key="1">
    <citation type="journal article" date="2012" name="PLoS ONE">
        <title>Gene sets for utilization of primary and secondary nutrition supplies in the distal gut of endangered iberian lynx.</title>
        <authorList>
            <person name="Alcaide M."/>
            <person name="Messina E."/>
            <person name="Richter M."/>
            <person name="Bargiela R."/>
            <person name="Peplies J."/>
            <person name="Huws S.A."/>
            <person name="Newbold C.J."/>
            <person name="Golyshin P.N."/>
            <person name="Simon M.A."/>
            <person name="Lopez G."/>
            <person name="Yakimov M.M."/>
            <person name="Ferrer M."/>
        </authorList>
    </citation>
    <scope>NUCLEOTIDE SEQUENCE</scope>
</reference>
<proteinExistence type="predicted"/>
<comment type="caution">
    <text evidence="1">The sequence shown here is derived from an EMBL/GenBank/DDBJ whole genome shotgun (WGS) entry which is preliminary data.</text>
</comment>
<organism evidence="1">
    <name type="scientific">gut metagenome</name>
    <dbReference type="NCBI Taxonomy" id="749906"/>
    <lineage>
        <taxon>unclassified sequences</taxon>
        <taxon>metagenomes</taxon>
        <taxon>organismal metagenomes</taxon>
    </lineage>
</organism>
<dbReference type="EMBL" id="AMCI01007355">
    <property type="protein sequence ID" value="EJW92774.1"/>
    <property type="molecule type" value="Genomic_DNA"/>
</dbReference>
<dbReference type="AlphaFoldDB" id="J9FZK3"/>
<protein>
    <submittedName>
        <fullName evidence="1">Uncharacterized protein</fullName>
    </submittedName>
</protein>
<accession>J9FZK3</accession>
<gene>
    <name evidence="1" type="ORF">EVA_19124</name>
</gene>
<feature type="non-terminal residue" evidence="1">
    <location>
        <position position="1"/>
    </location>
</feature>
<name>J9FZK3_9ZZZZ</name>
<sequence length="21" mass="2335">SYISLGNHFPELDIDLGYSPP</sequence>
<evidence type="ECO:0000313" key="1">
    <source>
        <dbReference type="EMBL" id="EJW92774.1"/>
    </source>
</evidence>